<dbReference type="Pfam" id="PF00535">
    <property type="entry name" value="Glycos_transf_2"/>
    <property type="match status" value="1"/>
</dbReference>
<dbReference type="RefSeq" id="WP_167753345.1">
    <property type="nucleotide sequence ID" value="NZ_JADGLW010000002.1"/>
</dbReference>
<dbReference type="SUPFAM" id="SSF53448">
    <property type="entry name" value="Nucleotide-diphospho-sugar transferases"/>
    <property type="match status" value="1"/>
</dbReference>
<protein>
    <recommendedName>
        <fullName evidence="1">Putative glycosyltransferase TagX</fullName>
    </recommendedName>
    <alternativeName>
        <fullName evidence="2">Teichoic acid biosynthesis protein X</fullName>
    </alternativeName>
</protein>
<sequence>MYDKYQAKLKSIKKELNENTDRLENGISIVIPVYDGLDFINTCLESILNQEISTAKYEVIIILNGKFADDINFIYSNIDKYNNLDLTILINDEPSAGAARNLGTQYAKYTHVTYVDIDDFISSRFIQSSFDLLEPQTILYTQIHNITDGEIDETNSLNYEIINTSQKEIAALTDLNKISTITACKIIPKKFLLTQEFRSSLKSGEDTVYFCELFANNRPNLKVVPVDEEVVYYRVIRENSVSRKAGSYDFLILQRIEILEILDALYDLVKNKQVQRLIRSKYLAQIVFMNSYIRENIAEHGKIVDLIDKMNFKHFDYSILNRDLAKKLVVSYCFPPYSDTSATIISKRILKDNQIVDVVSNNMNKIRKKETSLQKIVKHLVGKNKISNTQASFSNMFYLNKYVDDAFSLFLENTERYEEIYSRAMFPISHFPPLFMKILKPEVRWTAEFSDPLLVDIHSKVRFTDIGNNNLVRYLSKDILGSFSKYVDNNLFNLMEIIPFALADELVFTNENQMESMIKRFTIEEKEILRRKSVILKHPTLDKKYYSLKPSSFDFDKSVINIGYFGNFYKNRSYHHFIKLIDYLNEKFNFQFKLHLFTNIDVIPEGEQKILDELNINLYPYLSFLEFLNTTLKLDFLLINDALTRGIKDTNPYLPSKLSDYLGSNTPVIGFVETGSVMSTENNGIIKINVENIDYNKFNVDASTLTEIENKVTEITNDINRQYLVYNSESIDLCRDNNEISLSPDLRMNNLAIKEWMIKPLELPIKMKNMYTLYYKNNGENVEKIGIQSFYSVKNVIKVNIDYNGEFNNEVCISKFRDLKEISIQPKEFIKIKLKYKKYYNQRTFIEAGRLKLINL</sequence>
<dbReference type="Gene3D" id="3.90.550.10">
    <property type="entry name" value="Spore Coat Polysaccharide Biosynthesis Protein SpsA, Chain A"/>
    <property type="match status" value="1"/>
</dbReference>
<dbReference type="PANTHER" id="PTHR43685">
    <property type="entry name" value="GLYCOSYLTRANSFERASE"/>
    <property type="match status" value="1"/>
</dbReference>
<accession>A0ABR9XWI4</accession>
<evidence type="ECO:0000313" key="4">
    <source>
        <dbReference type="EMBL" id="MBF0753090.1"/>
    </source>
</evidence>
<dbReference type="InterPro" id="IPR029044">
    <property type="entry name" value="Nucleotide-diphossugar_trans"/>
</dbReference>
<gene>
    <name evidence="4" type="ORF">IR135_02305</name>
</gene>
<name>A0ABR9XWI4_9STAP</name>
<dbReference type="InterPro" id="IPR001173">
    <property type="entry name" value="Glyco_trans_2-like"/>
</dbReference>
<evidence type="ECO:0000313" key="5">
    <source>
        <dbReference type="Proteomes" id="UP000647980"/>
    </source>
</evidence>
<reference evidence="4 5" key="1">
    <citation type="submission" date="2020-10" db="EMBL/GenBank/DDBJ databases">
        <title>Mouse Oral microbiota.</title>
        <authorList>
            <person name="Joseph S."/>
            <person name="Aduse-Opoku J."/>
        </authorList>
    </citation>
    <scope>NUCLEOTIDE SEQUENCE [LARGE SCALE GENOMIC DNA]</scope>
    <source>
        <strain evidence="4 5">19428wE5_W307</strain>
    </source>
</reference>
<dbReference type="Proteomes" id="UP000647980">
    <property type="component" value="Unassembled WGS sequence"/>
</dbReference>
<feature type="domain" description="Glycosyltransferase 2-like" evidence="3">
    <location>
        <begin position="28"/>
        <end position="189"/>
    </location>
</feature>
<dbReference type="CDD" id="cd00761">
    <property type="entry name" value="Glyco_tranf_GTA_type"/>
    <property type="match status" value="1"/>
</dbReference>
<organism evidence="4 5">
    <name type="scientific">Jeotgalicoccus nanhaiensis</name>
    <dbReference type="NCBI Taxonomy" id="568603"/>
    <lineage>
        <taxon>Bacteria</taxon>
        <taxon>Bacillati</taxon>
        <taxon>Bacillota</taxon>
        <taxon>Bacilli</taxon>
        <taxon>Bacillales</taxon>
        <taxon>Staphylococcaceae</taxon>
        <taxon>Jeotgalicoccus</taxon>
    </lineage>
</organism>
<proteinExistence type="predicted"/>
<evidence type="ECO:0000259" key="3">
    <source>
        <dbReference type="Pfam" id="PF00535"/>
    </source>
</evidence>
<dbReference type="InterPro" id="IPR050834">
    <property type="entry name" value="Glycosyltransf_2"/>
</dbReference>
<dbReference type="PANTHER" id="PTHR43685:SF2">
    <property type="entry name" value="GLYCOSYLTRANSFERASE 2-LIKE DOMAIN-CONTAINING PROTEIN"/>
    <property type="match status" value="1"/>
</dbReference>
<dbReference type="EMBL" id="JADGLW010000002">
    <property type="protein sequence ID" value="MBF0753090.1"/>
    <property type="molecule type" value="Genomic_DNA"/>
</dbReference>
<keyword evidence="5" id="KW-1185">Reference proteome</keyword>
<evidence type="ECO:0000256" key="1">
    <source>
        <dbReference type="ARBA" id="ARBA00040220"/>
    </source>
</evidence>
<comment type="caution">
    <text evidence="4">The sequence shown here is derived from an EMBL/GenBank/DDBJ whole genome shotgun (WGS) entry which is preliminary data.</text>
</comment>
<evidence type="ECO:0000256" key="2">
    <source>
        <dbReference type="ARBA" id="ARBA00041596"/>
    </source>
</evidence>